<evidence type="ECO:0000313" key="3">
    <source>
        <dbReference type="Proteomes" id="UP000177177"/>
    </source>
</evidence>
<protein>
    <recommendedName>
        <fullName evidence="1">LiaI-LiaF-like transmembrane region domain-containing protein</fullName>
    </recommendedName>
</protein>
<dbReference type="Proteomes" id="UP000177177">
    <property type="component" value="Unassembled WGS sequence"/>
</dbReference>
<gene>
    <name evidence="2" type="ORF">A3C92_02875</name>
</gene>
<organism evidence="2 3">
    <name type="scientific">Candidatus Sungbacteria bacterium RIFCSPHIGHO2_02_FULL_53_17</name>
    <dbReference type="NCBI Taxonomy" id="1802275"/>
    <lineage>
        <taxon>Bacteria</taxon>
        <taxon>Candidatus Sungiibacteriota</taxon>
    </lineage>
</organism>
<name>A0A1G2KTK6_9BACT</name>
<sequence>MMPIFAIAFGLVFLLGAMDVLTARVVSIAWPIIVIAAGLSKLTSKMCSCCGMHSPKMQGM</sequence>
<accession>A0A1G2KTK6</accession>
<dbReference type="Pfam" id="PF18917">
    <property type="entry name" value="LiaI-LiaF-like_TM1"/>
    <property type="match status" value="1"/>
</dbReference>
<comment type="caution">
    <text evidence="2">The sequence shown here is derived from an EMBL/GenBank/DDBJ whole genome shotgun (WGS) entry which is preliminary data.</text>
</comment>
<feature type="domain" description="LiaI-LiaF-like transmembrane region" evidence="1">
    <location>
        <begin position="2"/>
        <end position="42"/>
    </location>
</feature>
<dbReference type="AlphaFoldDB" id="A0A1G2KTK6"/>
<dbReference type="InterPro" id="IPR043726">
    <property type="entry name" value="LiaI-LiaF-like_TM1"/>
</dbReference>
<reference evidence="2 3" key="1">
    <citation type="journal article" date="2016" name="Nat. Commun.">
        <title>Thousands of microbial genomes shed light on interconnected biogeochemical processes in an aquifer system.</title>
        <authorList>
            <person name="Anantharaman K."/>
            <person name="Brown C.T."/>
            <person name="Hug L.A."/>
            <person name="Sharon I."/>
            <person name="Castelle C.J."/>
            <person name="Probst A.J."/>
            <person name="Thomas B.C."/>
            <person name="Singh A."/>
            <person name="Wilkins M.J."/>
            <person name="Karaoz U."/>
            <person name="Brodie E.L."/>
            <person name="Williams K.H."/>
            <person name="Hubbard S.S."/>
            <person name="Banfield J.F."/>
        </authorList>
    </citation>
    <scope>NUCLEOTIDE SEQUENCE [LARGE SCALE GENOMIC DNA]</scope>
</reference>
<proteinExistence type="predicted"/>
<dbReference type="EMBL" id="MHQN01000034">
    <property type="protein sequence ID" value="OHA02564.1"/>
    <property type="molecule type" value="Genomic_DNA"/>
</dbReference>
<evidence type="ECO:0000313" key="2">
    <source>
        <dbReference type="EMBL" id="OHA02564.1"/>
    </source>
</evidence>
<evidence type="ECO:0000259" key="1">
    <source>
        <dbReference type="Pfam" id="PF18917"/>
    </source>
</evidence>